<keyword evidence="2" id="KW-0472">Membrane</keyword>
<feature type="transmembrane region" description="Helical" evidence="2">
    <location>
        <begin position="12"/>
        <end position="30"/>
    </location>
</feature>
<protein>
    <submittedName>
        <fullName evidence="3">G8115 protein</fullName>
    </submittedName>
</protein>
<feature type="transmembrane region" description="Helical" evidence="2">
    <location>
        <begin position="988"/>
        <end position="1005"/>
    </location>
</feature>
<keyword evidence="4" id="KW-1185">Reference proteome</keyword>
<proteinExistence type="predicted"/>
<name>A0ABP1G229_9CHLO</name>
<feature type="transmembrane region" description="Helical" evidence="2">
    <location>
        <begin position="1043"/>
        <end position="1065"/>
    </location>
</feature>
<organism evidence="3 4">
    <name type="scientific">Coccomyxa viridis</name>
    <dbReference type="NCBI Taxonomy" id="1274662"/>
    <lineage>
        <taxon>Eukaryota</taxon>
        <taxon>Viridiplantae</taxon>
        <taxon>Chlorophyta</taxon>
        <taxon>core chlorophytes</taxon>
        <taxon>Trebouxiophyceae</taxon>
        <taxon>Trebouxiophyceae incertae sedis</taxon>
        <taxon>Coccomyxaceae</taxon>
        <taxon>Coccomyxa</taxon>
    </lineage>
</organism>
<accession>A0ABP1G229</accession>
<feature type="region of interest" description="Disordered" evidence="1">
    <location>
        <begin position="381"/>
        <end position="400"/>
    </location>
</feature>
<feature type="compositionally biased region" description="Low complexity" evidence="1">
    <location>
        <begin position="901"/>
        <end position="931"/>
    </location>
</feature>
<dbReference type="EMBL" id="CAXHTA020000012">
    <property type="protein sequence ID" value="CAL5225314.1"/>
    <property type="molecule type" value="Genomic_DNA"/>
</dbReference>
<dbReference type="PANTHER" id="PTHR34211:SF3">
    <property type="entry name" value="CALCINEURIN-LIKE METALLO-PHOSPHOESTERASE SUPERFAMILY PROTEIN"/>
    <property type="match status" value="1"/>
</dbReference>
<dbReference type="SUPFAM" id="SSF56300">
    <property type="entry name" value="Metallo-dependent phosphatases"/>
    <property type="match status" value="1"/>
</dbReference>
<feature type="region of interest" description="Disordered" evidence="1">
    <location>
        <begin position="448"/>
        <end position="516"/>
    </location>
</feature>
<feature type="compositionally biased region" description="Basic and acidic residues" evidence="1">
    <location>
        <begin position="486"/>
        <end position="496"/>
    </location>
</feature>
<reference evidence="3 4" key="1">
    <citation type="submission" date="2024-06" db="EMBL/GenBank/DDBJ databases">
        <authorList>
            <person name="Kraege A."/>
            <person name="Thomma B."/>
        </authorList>
    </citation>
    <scope>NUCLEOTIDE SEQUENCE [LARGE SCALE GENOMIC DNA]</scope>
</reference>
<feature type="compositionally biased region" description="Low complexity" evidence="1">
    <location>
        <begin position="472"/>
        <end position="485"/>
    </location>
</feature>
<feature type="transmembrane region" description="Helical" evidence="2">
    <location>
        <begin position="42"/>
        <end position="65"/>
    </location>
</feature>
<evidence type="ECO:0000256" key="1">
    <source>
        <dbReference type="SAM" id="MobiDB-lite"/>
    </source>
</evidence>
<feature type="transmembrane region" description="Helical" evidence="2">
    <location>
        <begin position="71"/>
        <end position="91"/>
    </location>
</feature>
<feature type="region of interest" description="Disordered" evidence="1">
    <location>
        <begin position="894"/>
        <end position="931"/>
    </location>
</feature>
<keyword evidence="2" id="KW-0812">Transmembrane</keyword>
<dbReference type="Proteomes" id="UP001497392">
    <property type="component" value="Unassembled WGS sequence"/>
</dbReference>
<keyword evidence="2" id="KW-1133">Transmembrane helix</keyword>
<sequence>MVLSVRGYINFYSVYIAWLCSAIFVHLPKFKALGFDIRTDVSLLLTIFLLSCLVLSILHAVHSLLVFFNVLAPRLLVTNAGLVGSLSLIMLNSMNLAVACSTYYSFCGNAGKNGAGTGKGIAGEIRSAVCSTWLKPIDMREHPTFSSWVIYGEEAGVHGLASEPTGPSFRLDMDGISFSHGAAATTVSPVFSLWLTLVLMYIVNSVADYNAASALNTARSGKIARRPSMKRRHSFDFSRRKAVFLTAPGRRSLDLMQRSASEIMNQATVRAVSGMLRNFSANLPDTLLAGLPGSLLPPHTPRPISVPQTARAWRPGDQSSLFKTASAMEEVEPTSDEQPDFLPMFPWYSGTSADMYRTIFGLVVSLKLFLGRFDMRTMQAATGAGPPGGGTQPPREGDGFTYEHLADRKHVWIDFCADTGDGGDPTYSVARAMAAPILHVKDACPASVKGTLPDKTDTSEVQGGQRDDDLASTDSLGTDSSSGLDSPREGHHRGAEDDVTSTSGRAFPESQARPTAKLLPRGDVLILGGDLAYPNPSTETYELRFFAPFEAALPPPPGVHPGRLVVNKPDIPLPVHRGRRATCSSPESCCSTHADRGKSAHSGDSDCRACAAAEALRTYDGPTAFAIPGNHDWIDGLETFQRFIQHKGWLGGWLLPQEKSYYALRLPHGWWLFGLDLALVDDIDMCQCKYFARIADERMKPDDQAILVTHQPMWLAEWFKERAGCHNLRQLVRCHLKGRARIHLAGDLHFYMRHSFRPAPAPMKASGKIANGHVDDFSDSNPFAESAPSRLAAAKILGARNASVSGSSVASSEADEAELGCDIYRDLASLVHNAQAANSHAVASGTLYASPTANLHPFDPEHLIVNGLGGAFLHPTHVFAPARFASVPDPHADELFEQGLSPRGRSPKGGSPKGGSPPRGRSPSRSMSRRGSFVGELPNFKIEADNGAVAGGGGEFSCAAVYPSPKQSLQLGRQNLHLFRFKNTRFDIIGGAFYFLMVVSVLPRCNRVADILDARTLTEGLQSLALAALDALTAIFAESYLSLAAVIAMFILCWCMASSGGYGVVPYGPPPPPQGKSMSFWDKMALKGRTGGLTTQLTAALAHASAHIFAAVVSLVLLELGVETCIRYEELGKDGFHSVYRWYQQFEAQHFPDPAGLRESIAKYTVHLYPGILKAAMAVFDVPEAIAVTRTAMCSGSMSSLTRLQGAAYYLGMLAYYWVLVTPSVGFLFGCYLYLSVNWFHVHYDEAFSSLQIPHHKGFSRIHVTPEGDLHIYGLAIDKVACEWREDPRWRGPNGGGSRRQPAHRAEHPSRWLPLRRPNLAAAPAKGAPLEGEVRMIDYLVVPKTRPFV</sequence>
<evidence type="ECO:0000313" key="3">
    <source>
        <dbReference type="EMBL" id="CAL5225314.1"/>
    </source>
</evidence>
<evidence type="ECO:0000313" key="4">
    <source>
        <dbReference type="Proteomes" id="UP001497392"/>
    </source>
</evidence>
<evidence type="ECO:0000256" key="2">
    <source>
        <dbReference type="SAM" id="Phobius"/>
    </source>
</evidence>
<dbReference type="InterPro" id="IPR029052">
    <property type="entry name" value="Metallo-depent_PP-like"/>
</dbReference>
<feature type="transmembrane region" description="Helical" evidence="2">
    <location>
        <begin position="1207"/>
        <end position="1235"/>
    </location>
</feature>
<dbReference type="PANTHER" id="PTHR34211">
    <property type="entry name" value="CALCINEURIN-LIKE METALLO-PHOSPHOESTERASE SUPERFAMILY PROTEIN"/>
    <property type="match status" value="1"/>
</dbReference>
<gene>
    <name evidence="3" type="primary">g8115</name>
    <name evidence="3" type="ORF">VP750_LOCUS6973</name>
</gene>
<comment type="caution">
    <text evidence="3">The sequence shown here is derived from an EMBL/GenBank/DDBJ whole genome shotgun (WGS) entry which is preliminary data.</text>
</comment>